<dbReference type="PATRIC" id="fig|1618642.3.peg.768"/>
<reference evidence="3 4" key="1">
    <citation type="journal article" date="2015" name="Nature">
        <title>rRNA introns, odd ribosomes, and small enigmatic genomes across a large radiation of phyla.</title>
        <authorList>
            <person name="Brown C.T."/>
            <person name="Hug L.A."/>
            <person name="Thomas B.C."/>
            <person name="Sharon I."/>
            <person name="Castelle C.J."/>
            <person name="Singh A."/>
            <person name="Wilkins M.J."/>
            <person name="Williams K.H."/>
            <person name="Banfield J.F."/>
        </authorList>
    </citation>
    <scope>NUCLEOTIDE SEQUENCE [LARGE SCALE GENOMIC DNA]</scope>
</reference>
<dbReference type="SMART" id="SM00382">
    <property type="entry name" value="AAA"/>
    <property type="match status" value="1"/>
</dbReference>
<evidence type="ECO:0000313" key="4">
    <source>
        <dbReference type="Proteomes" id="UP000034137"/>
    </source>
</evidence>
<accession>A0A0G0SBL3</accession>
<evidence type="ECO:0000313" key="3">
    <source>
        <dbReference type="EMBL" id="KKR32100.1"/>
    </source>
</evidence>
<dbReference type="InterPro" id="IPR006321">
    <property type="entry name" value="PilT/PilU"/>
</dbReference>
<dbReference type="InterPro" id="IPR050921">
    <property type="entry name" value="T4SS_GSP_E_ATPase"/>
</dbReference>
<dbReference type="GO" id="GO:0016887">
    <property type="term" value="F:ATP hydrolysis activity"/>
    <property type="evidence" value="ECO:0007669"/>
    <property type="project" value="InterPro"/>
</dbReference>
<comment type="caution">
    <text evidence="3">The sequence shown here is derived from an EMBL/GenBank/DDBJ whole genome shotgun (WGS) entry which is preliminary data.</text>
</comment>
<dbReference type="InterPro" id="IPR001482">
    <property type="entry name" value="T2SS/T4SS_dom"/>
</dbReference>
<dbReference type="SUPFAM" id="SSF52540">
    <property type="entry name" value="P-loop containing nucleoside triphosphate hydrolases"/>
    <property type="match status" value="1"/>
</dbReference>
<proteinExistence type="inferred from homology"/>
<dbReference type="PANTHER" id="PTHR30486">
    <property type="entry name" value="TWITCHING MOTILITY PROTEIN PILT"/>
    <property type="match status" value="1"/>
</dbReference>
<comment type="similarity">
    <text evidence="1">Belongs to the GSP E family.</text>
</comment>
<gene>
    <name evidence="3" type="ORF">UT64_C0042G0007</name>
</gene>
<organism evidence="3 4">
    <name type="scientific">Candidatus Falkowbacteria bacterium GW2011_GWF2_39_8</name>
    <dbReference type="NCBI Taxonomy" id="1618642"/>
    <lineage>
        <taxon>Bacteria</taxon>
        <taxon>Candidatus Falkowiibacteriota</taxon>
    </lineage>
</organism>
<evidence type="ECO:0000256" key="1">
    <source>
        <dbReference type="ARBA" id="ARBA00006611"/>
    </source>
</evidence>
<dbReference type="AlphaFoldDB" id="A0A0G0SBL3"/>
<dbReference type="Gene3D" id="3.40.50.300">
    <property type="entry name" value="P-loop containing nucleotide triphosphate hydrolases"/>
    <property type="match status" value="1"/>
</dbReference>
<name>A0A0G0SBL3_9BACT</name>
<dbReference type="Pfam" id="PF00437">
    <property type="entry name" value="T2SSE"/>
    <property type="match status" value="1"/>
</dbReference>
<dbReference type="GO" id="GO:0005524">
    <property type="term" value="F:ATP binding"/>
    <property type="evidence" value="ECO:0007669"/>
    <property type="project" value="InterPro"/>
</dbReference>
<protein>
    <submittedName>
        <fullName evidence="3">Twitching motility family protein</fullName>
    </submittedName>
</protein>
<dbReference type="NCBIfam" id="TIGR01420">
    <property type="entry name" value="pilT_fam"/>
    <property type="match status" value="1"/>
</dbReference>
<dbReference type="CDD" id="cd01131">
    <property type="entry name" value="PilT"/>
    <property type="match status" value="1"/>
</dbReference>
<sequence length="352" mass="39664">MNIKDIFSKAIEQKASDIHLVVGMVPMLRVDGELIEAGEKIISKKEMEQMIYSILTDEQKKTFLENKDLDFGYETDAKVRLRVNVLFEKNNIGLVARLISTKIPTMKDIGMPEIVYNLLDLHQGLILVTGPTGCGKSSTLAAMIDYINSKRRCHILTLEDPIEYLFTPDKSAIVQRQLGDDMSTFNAGLKHALRQDPNVIMVGEMRDLETISATVTLAETGHLVFATLHTYSASQTIDRIIDIFPPHQQNQIRMQLSSTLAGIISQRLLPKIKGGRIATREILVNTPAVSNLIRENKITQIKTVIETSSKAGMVSMDQDLRRLYTEELISKEVAQSYMENPEMLEKFSFHIK</sequence>
<dbReference type="EMBL" id="LBXO01000042">
    <property type="protein sequence ID" value="KKR32100.1"/>
    <property type="molecule type" value="Genomic_DNA"/>
</dbReference>
<dbReference type="InterPro" id="IPR027417">
    <property type="entry name" value="P-loop_NTPase"/>
</dbReference>
<evidence type="ECO:0000259" key="2">
    <source>
        <dbReference type="SMART" id="SM00382"/>
    </source>
</evidence>
<dbReference type="InterPro" id="IPR003593">
    <property type="entry name" value="AAA+_ATPase"/>
</dbReference>
<dbReference type="Gene3D" id="3.30.450.90">
    <property type="match status" value="1"/>
</dbReference>
<dbReference type="Proteomes" id="UP000034137">
    <property type="component" value="Unassembled WGS sequence"/>
</dbReference>
<feature type="domain" description="AAA+ ATPase" evidence="2">
    <location>
        <begin position="122"/>
        <end position="247"/>
    </location>
</feature>